<feature type="transmembrane region" description="Helical" evidence="9">
    <location>
        <begin position="43"/>
        <end position="62"/>
    </location>
</feature>
<gene>
    <name evidence="10" type="ORF">HYN49_01675</name>
</gene>
<dbReference type="KEGG" id="fpal:HYN49_01675"/>
<evidence type="ECO:0000256" key="1">
    <source>
        <dbReference type="ARBA" id="ARBA00004651"/>
    </source>
</evidence>
<accession>A0A2S1SE68</accession>
<feature type="transmembrane region" description="Helical" evidence="9">
    <location>
        <begin position="209"/>
        <end position="226"/>
    </location>
</feature>
<dbReference type="AlphaFoldDB" id="A0A2S1SE68"/>
<evidence type="ECO:0000256" key="2">
    <source>
        <dbReference type="ARBA" id="ARBA00022448"/>
    </source>
</evidence>
<dbReference type="InterPro" id="IPR044669">
    <property type="entry name" value="YneE/VCCN1/2-like"/>
</dbReference>
<comment type="subcellular location">
    <subcellularLocation>
        <location evidence="1">Cell membrane</location>
        <topology evidence="1">Multi-pass membrane protein</topology>
    </subcellularLocation>
</comment>
<evidence type="ECO:0000256" key="8">
    <source>
        <dbReference type="ARBA" id="ARBA00034708"/>
    </source>
</evidence>
<dbReference type="Pfam" id="PF25539">
    <property type="entry name" value="Bestrophin_2"/>
    <property type="match status" value="1"/>
</dbReference>
<keyword evidence="3" id="KW-1003">Cell membrane</keyword>
<evidence type="ECO:0000256" key="3">
    <source>
        <dbReference type="ARBA" id="ARBA00022475"/>
    </source>
</evidence>
<keyword evidence="2" id="KW-0813">Transport</keyword>
<feature type="transmembrane region" description="Helical" evidence="9">
    <location>
        <begin position="20"/>
        <end position="37"/>
    </location>
</feature>
<evidence type="ECO:0008006" key="12">
    <source>
        <dbReference type="Google" id="ProtNLM"/>
    </source>
</evidence>
<keyword evidence="6" id="KW-0406">Ion transport</keyword>
<dbReference type="PANTHER" id="PTHR33281:SF19">
    <property type="entry name" value="VOLTAGE-DEPENDENT ANION CHANNEL-FORMING PROTEIN YNEE"/>
    <property type="match status" value="1"/>
</dbReference>
<comment type="similarity">
    <text evidence="8">Belongs to the anion channel-forming bestrophin (TC 1.A.46) family.</text>
</comment>
<evidence type="ECO:0000313" key="11">
    <source>
        <dbReference type="Proteomes" id="UP000244937"/>
    </source>
</evidence>
<keyword evidence="7 9" id="KW-0472">Membrane</keyword>
<dbReference type="EMBL" id="CP029187">
    <property type="protein sequence ID" value="AWI24703.1"/>
    <property type="molecule type" value="Genomic_DNA"/>
</dbReference>
<evidence type="ECO:0000256" key="7">
    <source>
        <dbReference type="ARBA" id="ARBA00023136"/>
    </source>
</evidence>
<dbReference type="OrthoDB" id="445589at2"/>
<feature type="transmembrane region" description="Helical" evidence="9">
    <location>
        <begin position="232"/>
        <end position="250"/>
    </location>
</feature>
<evidence type="ECO:0000313" key="10">
    <source>
        <dbReference type="EMBL" id="AWI24703.1"/>
    </source>
</evidence>
<keyword evidence="11" id="KW-1185">Reference proteome</keyword>
<evidence type="ECO:0000256" key="6">
    <source>
        <dbReference type="ARBA" id="ARBA00023065"/>
    </source>
</evidence>
<keyword evidence="5 9" id="KW-1133">Transmembrane helix</keyword>
<dbReference type="RefSeq" id="WP_108902501.1">
    <property type="nucleotide sequence ID" value="NZ_CP029187.1"/>
</dbReference>
<dbReference type="GO" id="GO:0005886">
    <property type="term" value="C:plasma membrane"/>
    <property type="evidence" value="ECO:0007669"/>
    <property type="project" value="UniProtKB-SubCell"/>
</dbReference>
<evidence type="ECO:0000256" key="9">
    <source>
        <dbReference type="SAM" id="Phobius"/>
    </source>
</evidence>
<name>A0A2S1SE68_9FLAO</name>
<sequence length="316" mass="36573">MLLKKKIPMKYVLGKIRVELILVLLYAVGFSVFHFYYSGVPLNIPIAIPGILGTIISLLLAFKSNQAYDRWWEARIVWGSIVNDSRSLLRQVIAFYKDQDFSVEANDFRERFAQRQAAWCYSLGQSLRGKDVMKSIKSLLEEEELQFVKRHKHVPNALLMLHAKDLTKALEKGKINSFQQVEIDNTLTRLCDAMGKCERIKNTIFPTTYSMYIRFTLCLFVILLPFGMAEHLGWLVIPVVTLIGAAFFLVEKMAIHLQDPFENRPTDTPMTLIAMNIEQNLLQMVNEFRDEYQNEIPDDKPKLHHIQPVKNGYFVL</sequence>
<reference evidence="10 11" key="1">
    <citation type="submission" date="2018-05" db="EMBL/GenBank/DDBJ databases">
        <title>Genome sequencing of Flavobacterium sp. HYN0049.</title>
        <authorList>
            <person name="Yi H."/>
            <person name="Baek C."/>
        </authorList>
    </citation>
    <scope>NUCLEOTIDE SEQUENCE [LARGE SCALE GENOMIC DNA]</scope>
    <source>
        <strain evidence="10 11">HYN0049</strain>
    </source>
</reference>
<evidence type="ECO:0000256" key="5">
    <source>
        <dbReference type="ARBA" id="ARBA00022989"/>
    </source>
</evidence>
<dbReference type="PANTHER" id="PTHR33281">
    <property type="entry name" value="UPF0187 PROTEIN YNEE"/>
    <property type="match status" value="1"/>
</dbReference>
<proteinExistence type="inferred from homology"/>
<keyword evidence="4 9" id="KW-0812">Transmembrane</keyword>
<evidence type="ECO:0000256" key="4">
    <source>
        <dbReference type="ARBA" id="ARBA00022692"/>
    </source>
</evidence>
<protein>
    <recommendedName>
        <fullName evidence="12">Bestrophin</fullName>
    </recommendedName>
</protein>
<dbReference type="Proteomes" id="UP000244937">
    <property type="component" value="Chromosome"/>
</dbReference>
<dbReference type="GO" id="GO:0005254">
    <property type="term" value="F:chloride channel activity"/>
    <property type="evidence" value="ECO:0007669"/>
    <property type="project" value="InterPro"/>
</dbReference>
<organism evidence="10 11">
    <name type="scientific">Flavobacterium pallidum</name>
    <dbReference type="NCBI Taxonomy" id="2172098"/>
    <lineage>
        <taxon>Bacteria</taxon>
        <taxon>Pseudomonadati</taxon>
        <taxon>Bacteroidota</taxon>
        <taxon>Flavobacteriia</taxon>
        <taxon>Flavobacteriales</taxon>
        <taxon>Flavobacteriaceae</taxon>
        <taxon>Flavobacterium</taxon>
    </lineage>
</organism>